<keyword evidence="4 9" id="KW-0378">Hydrolase</keyword>
<dbReference type="InterPro" id="IPR050925">
    <property type="entry name" value="Rhomboid_protease_S54"/>
</dbReference>
<feature type="transmembrane region" description="Helical" evidence="7">
    <location>
        <begin position="131"/>
        <end position="149"/>
    </location>
</feature>
<dbReference type="GO" id="GO:0008233">
    <property type="term" value="F:peptidase activity"/>
    <property type="evidence" value="ECO:0007669"/>
    <property type="project" value="UniProtKB-KW"/>
</dbReference>
<feature type="transmembrane region" description="Helical" evidence="7">
    <location>
        <begin position="183"/>
        <end position="200"/>
    </location>
</feature>
<dbReference type="EMBL" id="JBJHZX010000005">
    <property type="protein sequence ID" value="MFL0194909.1"/>
    <property type="molecule type" value="Genomic_DNA"/>
</dbReference>
<evidence type="ECO:0000256" key="2">
    <source>
        <dbReference type="ARBA" id="ARBA00009045"/>
    </source>
</evidence>
<comment type="subcellular location">
    <subcellularLocation>
        <location evidence="1">Membrane</location>
        <topology evidence="1">Multi-pass membrane protein</topology>
    </subcellularLocation>
</comment>
<comment type="caution">
    <text evidence="9">The sequence shown here is derived from an EMBL/GenBank/DDBJ whole genome shotgun (WGS) entry which is preliminary data.</text>
</comment>
<reference evidence="9 10" key="1">
    <citation type="submission" date="2024-11" db="EMBL/GenBank/DDBJ databases">
        <authorList>
            <person name="Heng Y.C."/>
            <person name="Lim A.C.H."/>
            <person name="Lee J.K.Y."/>
            <person name="Kittelmann S."/>
        </authorList>
    </citation>
    <scope>NUCLEOTIDE SEQUENCE [LARGE SCALE GENOMIC DNA]</scope>
    <source>
        <strain evidence="9 10">WILCCON 0269</strain>
    </source>
</reference>
<feature type="transmembrane region" description="Helical" evidence="7">
    <location>
        <begin position="156"/>
        <end position="177"/>
    </location>
</feature>
<dbReference type="Pfam" id="PF01694">
    <property type="entry name" value="Rhomboid"/>
    <property type="match status" value="1"/>
</dbReference>
<gene>
    <name evidence="9" type="ORF">ACJDU8_04870</name>
</gene>
<evidence type="ECO:0000256" key="7">
    <source>
        <dbReference type="SAM" id="Phobius"/>
    </source>
</evidence>
<comment type="similarity">
    <text evidence="2">Belongs to the peptidase S54 family.</text>
</comment>
<dbReference type="Proteomes" id="UP001623660">
    <property type="component" value="Unassembled WGS sequence"/>
</dbReference>
<keyword evidence="3 7" id="KW-0812">Transmembrane</keyword>
<keyword evidence="9" id="KW-0645">Protease</keyword>
<name>A0ABW8SGA4_9CLOT</name>
<proteinExistence type="inferred from homology"/>
<dbReference type="GO" id="GO:0006508">
    <property type="term" value="P:proteolysis"/>
    <property type="evidence" value="ECO:0007669"/>
    <property type="project" value="UniProtKB-KW"/>
</dbReference>
<dbReference type="SUPFAM" id="SSF144091">
    <property type="entry name" value="Rhomboid-like"/>
    <property type="match status" value="1"/>
</dbReference>
<dbReference type="Gene3D" id="1.20.1540.10">
    <property type="entry name" value="Rhomboid-like"/>
    <property type="match status" value="1"/>
</dbReference>
<keyword evidence="5 7" id="KW-1133">Transmembrane helix</keyword>
<feature type="domain" description="Peptidase S54 rhomboid" evidence="8">
    <location>
        <begin position="65"/>
        <end position="200"/>
    </location>
</feature>
<dbReference type="EC" id="3.4.21.-" evidence="9"/>
<dbReference type="PANTHER" id="PTHR43731">
    <property type="entry name" value="RHOMBOID PROTEASE"/>
    <property type="match status" value="1"/>
</dbReference>
<dbReference type="InterPro" id="IPR035952">
    <property type="entry name" value="Rhomboid-like_sf"/>
</dbReference>
<protein>
    <submittedName>
        <fullName evidence="9">Rhomboid family intramembrane serine protease</fullName>
        <ecNumber evidence="9">3.4.21.-</ecNumber>
    </submittedName>
</protein>
<evidence type="ECO:0000313" key="9">
    <source>
        <dbReference type="EMBL" id="MFL0194909.1"/>
    </source>
</evidence>
<dbReference type="RefSeq" id="WP_406791029.1">
    <property type="nucleotide sequence ID" value="NZ_JBJHZX010000005.1"/>
</dbReference>
<sequence>MNSYVHSLIQILYKNKIGEAIVTYLIIALNILVYVGTSYLSGNIIDSNLNVLVLMGAKVNFLIDRGQYYRLFTCMFLHAGIVHLGVNMYSLYMLGTFIEKIYGKFKYMVIYIISGLVSSTFSYMFSSSVSVGASGAIFGLLGAALVFALKMKHQIAKGFIVNILSIIVMNLVIGLSIANVDNFGHIGGLIGGILITYLLGSVKPEKFQF</sequence>
<evidence type="ECO:0000256" key="6">
    <source>
        <dbReference type="ARBA" id="ARBA00023136"/>
    </source>
</evidence>
<feature type="transmembrane region" description="Helical" evidence="7">
    <location>
        <begin position="107"/>
        <end position="125"/>
    </location>
</feature>
<evidence type="ECO:0000256" key="4">
    <source>
        <dbReference type="ARBA" id="ARBA00022801"/>
    </source>
</evidence>
<feature type="transmembrane region" description="Helical" evidence="7">
    <location>
        <begin position="21"/>
        <end position="40"/>
    </location>
</feature>
<evidence type="ECO:0000256" key="5">
    <source>
        <dbReference type="ARBA" id="ARBA00022989"/>
    </source>
</evidence>
<organism evidence="9 10">
    <name type="scientific">Candidatus Clostridium eludens</name>
    <dbReference type="NCBI Taxonomy" id="3381663"/>
    <lineage>
        <taxon>Bacteria</taxon>
        <taxon>Bacillati</taxon>
        <taxon>Bacillota</taxon>
        <taxon>Clostridia</taxon>
        <taxon>Eubacteriales</taxon>
        <taxon>Clostridiaceae</taxon>
        <taxon>Clostridium</taxon>
    </lineage>
</organism>
<evidence type="ECO:0000256" key="3">
    <source>
        <dbReference type="ARBA" id="ARBA00022692"/>
    </source>
</evidence>
<dbReference type="InterPro" id="IPR022764">
    <property type="entry name" value="Peptidase_S54_rhomboid_dom"/>
</dbReference>
<accession>A0ABW8SGA4</accession>
<dbReference type="PANTHER" id="PTHR43731:SF14">
    <property type="entry name" value="PRESENILIN-ASSOCIATED RHOMBOID-LIKE PROTEIN, MITOCHONDRIAL"/>
    <property type="match status" value="1"/>
</dbReference>
<evidence type="ECO:0000313" key="10">
    <source>
        <dbReference type="Proteomes" id="UP001623660"/>
    </source>
</evidence>
<evidence type="ECO:0000256" key="1">
    <source>
        <dbReference type="ARBA" id="ARBA00004141"/>
    </source>
</evidence>
<keyword evidence="6 7" id="KW-0472">Membrane</keyword>
<keyword evidence="10" id="KW-1185">Reference proteome</keyword>
<evidence type="ECO:0000259" key="8">
    <source>
        <dbReference type="Pfam" id="PF01694"/>
    </source>
</evidence>